<keyword evidence="4" id="KW-0479">Metal-binding</keyword>
<keyword evidence="8" id="KW-0234">DNA repair</keyword>
<name>A0ABR9M1A4_9ACTN</name>
<dbReference type="SUPFAM" id="SSF56219">
    <property type="entry name" value="DNase I-like"/>
    <property type="match status" value="1"/>
</dbReference>
<gene>
    <name evidence="9" type="ORF">H4W80_004937</name>
</gene>
<evidence type="ECO:0000256" key="8">
    <source>
        <dbReference type="ARBA" id="ARBA00023204"/>
    </source>
</evidence>
<comment type="cofactor">
    <cofactor evidence="1">
        <name>Mn(2+)</name>
        <dbReference type="ChEBI" id="CHEBI:29035"/>
    </cofactor>
</comment>
<protein>
    <submittedName>
        <fullName evidence="9">Endonuclease/exonuclease/phosphatase family metal-dependent hydrolase</fullName>
    </submittedName>
</protein>
<sequence length="274" mass="30358">MLTGSFTFVVMTYNLWGDWHLEQREPAIHDLFSTRPPDLLATQELRPRSRAVVDEALPGHERVHDDFPGWGAQSNLWWRRELFDLVEYGTRDVGILDANARLFWVRLKPRVDDARPLVFSTAHLTWPGHAQERADGRNLRTGQAERVVTALDEIAGDAACLFTVDINDIGQPLWVLGNGGFLDSFTALGRTSPVTHPVEPLPFVVDRGTRLSPLGSPSKAIDWIFSRGPIATRASEVVEFFSAGNAPSDHKPVAATFTLPSAAVSAQTNQGERQ</sequence>
<evidence type="ECO:0000256" key="4">
    <source>
        <dbReference type="ARBA" id="ARBA00022723"/>
    </source>
</evidence>
<organism evidence="9 10">
    <name type="scientific">Nonomuraea angiospora</name>
    <dbReference type="NCBI Taxonomy" id="46172"/>
    <lineage>
        <taxon>Bacteria</taxon>
        <taxon>Bacillati</taxon>
        <taxon>Actinomycetota</taxon>
        <taxon>Actinomycetes</taxon>
        <taxon>Streptosporangiales</taxon>
        <taxon>Streptosporangiaceae</taxon>
        <taxon>Nonomuraea</taxon>
    </lineage>
</organism>
<dbReference type="PANTHER" id="PTHR15822">
    <property type="entry name" value="TRAF AND TNF RECEPTOR-ASSOCIATED PROTEIN"/>
    <property type="match status" value="1"/>
</dbReference>
<comment type="caution">
    <text evidence="9">The sequence shown here is derived from an EMBL/GenBank/DDBJ whole genome shotgun (WGS) entry which is preliminary data.</text>
</comment>
<comment type="cofactor">
    <cofactor evidence="2">
        <name>Mg(2+)</name>
        <dbReference type="ChEBI" id="CHEBI:18420"/>
    </cofactor>
</comment>
<dbReference type="Gene3D" id="3.60.10.10">
    <property type="entry name" value="Endonuclease/exonuclease/phosphatase"/>
    <property type="match status" value="1"/>
</dbReference>
<reference evidence="9 10" key="1">
    <citation type="submission" date="2020-10" db="EMBL/GenBank/DDBJ databases">
        <title>Sequencing the genomes of 1000 actinobacteria strains.</title>
        <authorList>
            <person name="Klenk H.-P."/>
        </authorList>
    </citation>
    <scope>NUCLEOTIDE SEQUENCE [LARGE SCALE GENOMIC DNA]</scope>
    <source>
        <strain evidence="9 10">DSM 43173</strain>
    </source>
</reference>
<proteinExistence type="predicted"/>
<dbReference type="RefSeq" id="WP_192787208.1">
    <property type="nucleotide sequence ID" value="NZ_JADBEK010000001.1"/>
</dbReference>
<dbReference type="InterPro" id="IPR051547">
    <property type="entry name" value="TDP2-like"/>
</dbReference>
<dbReference type="PANTHER" id="PTHR15822:SF4">
    <property type="entry name" value="TYROSYL-DNA PHOSPHODIESTERASE 2"/>
    <property type="match status" value="1"/>
</dbReference>
<keyword evidence="6 9" id="KW-0378">Hydrolase</keyword>
<dbReference type="InterPro" id="IPR036691">
    <property type="entry name" value="Endo/exonu/phosph_ase_sf"/>
</dbReference>
<keyword evidence="3" id="KW-0540">Nuclease</keyword>
<evidence type="ECO:0000313" key="10">
    <source>
        <dbReference type="Proteomes" id="UP000633509"/>
    </source>
</evidence>
<keyword evidence="10" id="KW-1185">Reference proteome</keyword>
<evidence type="ECO:0000256" key="6">
    <source>
        <dbReference type="ARBA" id="ARBA00022801"/>
    </source>
</evidence>
<evidence type="ECO:0000256" key="7">
    <source>
        <dbReference type="ARBA" id="ARBA00022842"/>
    </source>
</evidence>
<keyword evidence="9" id="KW-0255">Endonuclease</keyword>
<keyword evidence="5" id="KW-0227">DNA damage</keyword>
<dbReference type="EMBL" id="JADBEK010000001">
    <property type="protein sequence ID" value="MBE1586679.1"/>
    <property type="molecule type" value="Genomic_DNA"/>
</dbReference>
<keyword evidence="7" id="KW-0460">Magnesium</keyword>
<evidence type="ECO:0000256" key="1">
    <source>
        <dbReference type="ARBA" id="ARBA00001936"/>
    </source>
</evidence>
<dbReference type="Proteomes" id="UP000633509">
    <property type="component" value="Unassembled WGS sequence"/>
</dbReference>
<dbReference type="GO" id="GO:0016787">
    <property type="term" value="F:hydrolase activity"/>
    <property type="evidence" value="ECO:0007669"/>
    <property type="project" value="UniProtKB-KW"/>
</dbReference>
<evidence type="ECO:0000256" key="5">
    <source>
        <dbReference type="ARBA" id="ARBA00022763"/>
    </source>
</evidence>
<evidence type="ECO:0000256" key="3">
    <source>
        <dbReference type="ARBA" id="ARBA00022722"/>
    </source>
</evidence>
<accession>A0ABR9M1A4</accession>
<dbReference type="GO" id="GO:0004519">
    <property type="term" value="F:endonuclease activity"/>
    <property type="evidence" value="ECO:0007669"/>
    <property type="project" value="UniProtKB-KW"/>
</dbReference>
<evidence type="ECO:0000313" key="9">
    <source>
        <dbReference type="EMBL" id="MBE1586679.1"/>
    </source>
</evidence>
<evidence type="ECO:0000256" key="2">
    <source>
        <dbReference type="ARBA" id="ARBA00001946"/>
    </source>
</evidence>